<feature type="transmembrane region" description="Helical" evidence="11">
    <location>
        <begin position="163"/>
        <end position="185"/>
    </location>
</feature>
<accession>M2R910</accession>
<feature type="region of interest" description="Disordered" evidence="10">
    <location>
        <begin position="367"/>
        <end position="431"/>
    </location>
</feature>
<evidence type="ECO:0000256" key="11">
    <source>
        <dbReference type="SAM" id="Phobius"/>
    </source>
</evidence>
<evidence type="ECO:0000313" key="12">
    <source>
        <dbReference type="EMBL" id="EMD35231.1"/>
    </source>
</evidence>
<evidence type="ECO:0000256" key="8">
    <source>
        <dbReference type="ARBA" id="ARBA00023170"/>
    </source>
</evidence>
<evidence type="ECO:0000256" key="9">
    <source>
        <dbReference type="ARBA" id="ARBA00023224"/>
    </source>
</evidence>
<evidence type="ECO:0000256" key="7">
    <source>
        <dbReference type="ARBA" id="ARBA00023136"/>
    </source>
</evidence>
<name>M2R910_CERS8</name>
<dbReference type="PRINTS" id="PR00899">
    <property type="entry name" value="GPCRSTE3"/>
</dbReference>
<dbReference type="PRINTS" id="PR00901">
    <property type="entry name" value="PHEROMONEBAR"/>
</dbReference>
<keyword evidence="3" id="KW-0589">Pheromone response</keyword>
<comment type="subcellular location">
    <subcellularLocation>
        <location evidence="1">Membrane</location>
        <topology evidence="1">Multi-pass membrane protein</topology>
    </subcellularLocation>
</comment>
<evidence type="ECO:0000256" key="3">
    <source>
        <dbReference type="ARBA" id="ARBA00022507"/>
    </source>
</evidence>
<feature type="transmembrane region" description="Helical" evidence="11">
    <location>
        <begin position="37"/>
        <end position="56"/>
    </location>
</feature>
<feature type="transmembrane region" description="Helical" evidence="11">
    <location>
        <begin position="273"/>
        <end position="292"/>
    </location>
</feature>
<evidence type="ECO:0000256" key="1">
    <source>
        <dbReference type="ARBA" id="ARBA00004141"/>
    </source>
</evidence>
<dbReference type="EMBL" id="KB445801">
    <property type="protein sequence ID" value="EMD35231.1"/>
    <property type="molecule type" value="Genomic_DNA"/>
</dbReference>
<keyword evidence="8 12" id="KW-0675">Receptor</keyword>
<evidence type="ECO:0000256" key="10">
    <source>
        <dbReference type="SAM" id="MobiDB-lite"/>
    </source>
</evidence>
<dbReference type="PANTHER" id="PTHR28097">
    <property type="entry name" value="PHEROMONE A FACTOR RECEPTOR"/>
    <property type="match status" value="1"/>
</dbReference>
<sequence length="450" mass="50484">MDSDSTYPVFSIFAFFGFIVALIPLPWHLQAWNSGTCIYMVWTSLACLIEFVDSIVWRSTARDIAPIWCDISTKCLIGAGVGIPAASLCINRRLYKITSISSVSVTREEKRRDVFIDLCIGVGIPVLVMILHVVVQGHRFNILEDVGCVPEIYNTPPAYPLVFMWPVLIGCISFVYAALTLRRFWIRRAKFQQYLSSNNSITAGRYFRLMLLACAEMACTIPIGAYSIFINTDGVDLEPWISWSDTHFDFWFVEEIPALIWKSNRAFYISAEMGRWVYLFAALLFFSLFGFAEEARKHYRLAFWWVAKRLGFQPLQASASKGRFAFGKGIGSVPSLPPYSPPARNPRKSFDSDLSIGLDSVSNIDLEKGMPSPSAASEDCDAPLASPDVEQSADRVANEVRTEESSESASTPAYHRPFTPPSVQPLTQTQPFEFTDAIQVTIQTESTRDL</sequence>
<keyword evidence="5 11" id="KW-1133">Transmembrane helix</keyword>
<keyword evidence="13" id="KW-1185">Reference proteome</keyword>
<dbReference type="HOGENOM" id="CLU_027592_0_2_1"/>
<feature type="transmembrane region" description="Helical" evidence="11">
    <location>
        <begin position="6"/>
        <end position="25"/>
    </location>
</feature>
<dbReference type="CDD" id="cd14966">
    <property type="entry name" value="7tmD_STE3"/>
    <property type="match status" value="1"/>
</dbReference>
<dbReference type="AlphaFoldDB" id="M2R910"/>
<dbReference type="GO" id="GO:0005886">
    <property type="term" value="C:plasma membrane"/>
    <property type="evidence" value="ECO:0007669"/>
    <property type="project" value="TreeGrafter"/>
</dbReference>
<evidence type="ECO:0000256" key="5">
    <source>
        <dbReference type="ARBA" id="ARBA00022989"/>
    </source>
</evidence>
<feature type="compositionally biased region" description="Basic and acidic residues" evidence="10">
    <location>
        <begin position="392"/>
        <end position="404"/>
    </location>
</feature>
<dbReference type="Pfam" id="PF02076">
    <property type="entry name" value="STE3"/>
    <property type="match status" value="1"/>
</dbReference>
<dbReference type="PANTHER" id="PTHR28097:SF1">
    <property type="entry name" value="PHEROMONE A FACTOR RECEPTOR"/>
    <property type="match status" value="1"/>
</dbReference>
<comment type="similarity">
    <text evidence="2">Belongs to the G-protein coupled receptor 4 family.</text>
</comment>
<dbReference type="GO" id="GO:0000750">
    <property type="term" value="P:pheromone-dependent signal transduction involved in conjugation with cellular fusion"/>
    <property type="evidence" value="ECO:0007669"/>
    <property type="project" value="TreeGrafter"/>
</dbReference>
<keyword evidence="9" id="KW-0807">Transducer</keyword>
<dbReference type="InterPro" id="IPR000481">
    <property type="entry name" value="GPCR_Pheromne_B_alpha_rcpt"/>
</dbReference>
<proteinExistence type="inferred from homology"/>
<dbReference type="Proteomes" id="UP000016930">
    <property type="component" value="Unassembled WGS sequence"/>
</dbReference>
<keyword evidence="6" id="KW-0297">G-protein coupled receptor</keyword>
<dbReference type="GO" id="GO:0004934">
    <property type="term" value="F:mating-type alpha-factor pheromone receptor activity"/>
    <property type="evidence" value="ECO:0007669"/>
    <property type="project" value="InterPro"/>
</dbReference>
<keyword evidence="4 11" id="KW-0812">Transmembrane</keyword>
<keyword evidence="7 11" id="KW-0472">Membrane</keyword>
<evidence type="ECO:0000256" key="4">
    <source>
        <dbReference type="ARBA" id="ARBA00022692"/>
    </source>
</evidence>
<organism evidence="12 13">
    <name type="scientific">Ceriporiopsis subvermispora (strain B)</name>
    <name type="common">White-rot fungus</name>
    <name type="synonym">Gelatoporia subvermispora</name>
    <dbReference type="NCBI Taxonomy" id="914234"/>
    <lineage>
        <taxon>Eukaryota</taxon>
        <taxon>Fungi</taxon>
        <taxon>Dikarya</taxon>
        <taxon>Basidiomycota</taxon>
        <taxon>Agaricomycotina</taxon>
        <taxon>Agaricomycetes</taxon>
        <taxon>Polyporales</taxon>
        <taxon>Gelatoporiaceae</taxon>
        <taxon>Gelatoporia</taxon>
    </lineage>
</organism>
<dbReference type="OrthoDB" id="2874149at2759"/>
<feature type="transmembrane region" description="Helical" evidence="11">
    <location>
        <begin position="114"/>
        <end position="135"/>
    </location>
</feature>
<evidence type="ECO:0000313" key="13">
    <source>
        <dbReference type="Proteomes" id="UP000016930"/>
    </source>
</evidence>
<evidence type="ECO:0000256" key="6">
    <source>
        <dbReference type="ARBA" id="ARBA00023040"/>
    </source>
</evidence>
<protein>
    <submittedName>
        <fullName evidence="12">Fungal pheromone receptor</fullName>
    </submittedName>
</protein>
<evidence type="ECO:0000256" key="2">
    <source>
        <dbReference type="ARBA" id="ARBA00011085"/>
    </source>
</evidence>
<gene>
    <name evidence="12" type="primary">CsSTE3.1</name>
    <name evidence="12" type="ORF">CERSUDRAFT_107158</name>
</gene>
<dbReference type="InterPro" id="IPR001499">
    <property type="entry name" value="GPCR_STE3"/>
</dbReference>
<reference evidence="12 13" key="1">
    <citation type="journal article" date="2012" name="Proc. Natl. Acad. Sci. U.S.A.">
        <title>Comparative genomics of Ceriporiopsis subvermispora and Phanerochaete chrysosporium provide insight into selective ligninolysis.</title>
        <authorList>
            <person name="Fernandez-Fueyo E."/>
            <person name="Ruiz-Duenas F.J."/>
            <person name="Ferreira P."/>
            <person name="Floudas D."/>
            <person name="Hibbett D.S."/>
            <person name="Canessa P."/>
            <person name="Larrondo L.F."/>
            <person name="James T.Y."/>
            <person name="Seelenfreund D."/>
            <person name="Lobos S."/>
            <person name="Polanco R."/>
            <person name="Tello M."/>
            <person name="Honda Y."/>
            <person name="Watanabe T."/>
            <person name="Watanabe T."/>
            <person name="Ryu J.S."/>
            <person name="Kubicek C.P."/>
            <person name="Schmoll M."/>
            <person name="Gaskell J."/>
            <person name="Hammel K.E."/>
            <person name="St John F.J."/>
            <person name="Vanden Wymelenberg A."/>
            <person name="Sabat G."/>
            <person name="Splinter BonDurant S."/>
            <person name="Syed K."/>
            <person name="Yadav J.S."/>
            <person name="Doddapaneni H."/>
            <person name="Subramanian V."/>
            <person name="Lavin J.L."/>
            <person name="Oguiza J.A."/>
            <person name="Perez G."/>
            <person name="Pisabarro A.G."/>
            <person name="Ramirez L."/>
            <person name="Santoyo F."/>
            <person name="Master E."/>
            <person name="Coutinho P.M."/>
            <person name="Henrissat B."/>
            <person name="Lombard V."/>
            <person name="Magnuson J.K."/>
            <person name="Kuees U."/>
            <person name="Hori C."/>
            <person name="Igarashi K."/>
            <person name="Samejima M."/>
            <person name="Held B.W."/>
            <person name="Barry K.W."/>
            <person name="LaButti K.M."/>
            <person name="Lapidus A."/>
            <person name="Lindquist E.A."/>
            <person name="Lucas S.M."/>
            <person name="Riley R."/>
            <person name="Salamov A.A."/>
            <person name="Hoffmeister D."/>
            <person name="Schwenk D."/>
            <person name="Hadar Y."/>
            <person name="Yarden O."/>
            <person name="de Vries R.P."/>
            <person name="Wiebenga A."/>
            <person name="Stenlid J."/>
            <person name="Eastwood D."/>
            <person name="Grigoriev I.V."/>
            <person name="Berka R.M."/>
            <person name="Blanchette R.A."/>
            <person name="Kersten P."/>
            <person name="Martinez A.T."/>
            <person name="Vicuna R."/>
            <person name="Cullen D."/>
        </authorList>
    </citation>
    <scope>NUCLEOTIDE SEQUENCE [LARGE SCALE GENOMIC DNA]</scope>
    <source>
        <strain evidence="12 13">B</strain>
    </source>
</reference>
<feature type="transmembrane region" description="Helical" evidence="11">
    <location>
        <begin position="206"/>
        <end position="229"/>
    </location>
</feature>